<dbReference type="EMBL" id="VUAV01000020">
    <property type="protein sequence ID" value="KAA8812805.1"/>
    <property type="molecule type" value="Genomic_DNA"/>
</dbReference>
<evidence type="ECO:0000313" key="5">
    <source>
        <dbReference type="Proteomes" id="UP000235119"/>
    </source>
</evidence>
<dbReference type="RefSeq" id="WP_057726813.1">
    <property type="nucleotide sequence ID" value="NZ_CP072197.1"/>
</dbReference>
<evidence type="ECO:0000256" key="1">
    <source>
        <dbReference type="SAM" id="MobiDB-lite"/>
    </source>
</evidence>
<evidence type="ECO:0000313" key="2">
    <source>
        <dbReference type="EMBL" id="KAA8812805.1"/>
    </source>
</evidence>
<dbReference type="Proteomes" id="UP001194414">
    <property type="component" value="Unassembled WGS sequence"/>
</dbReference>
<dbReference type="Proteomes" id="UP000235119">
    <property type="component" value="Unassembled WGS sequence"/>
</dbReference>
<comment type="caution">
    <text evidence="4">The sequence shown here is derived from an EMBL/GenBank/DDBJ whole genome shotgun (WGS) entry which is preliminary data.</text>
</comment>
<organism evidence="4 5">
    <name type="scientific">Lactobacillus crispatus</name>
    <dbReference type="NCBI Taxonomy" id="47770"/>
    <lineage>
        <taxon>Bacteria</taxon>
        <taxon>Bacillati</taxon>
        <taxon>Bacillota</taxon>
        <taxon>Bacilli</taxon>
        <taxon>Lactobacillales</taxon>
        <taxon>Lactobacillaceae</taxon>
        <taxon>Lactobacillus</taxon>
    </lineage>
</organism>
<dbReference type="EMBL" id="JACCPP010000002">
    <property type="protein sequence ID" value="MBI1707126.1"/>
    <property type="molecule type" value="Genomic_DNA"/>
</dbReference>
<feature type="region of interest" description="Disordered" evidence="1">
    <location>
        <begin position="67"/>
        <end position="89"/>
    </location>
</feature>
<feature type="compositionally biased region" description="Basic and acidic residues" evidence="1">
    <location>
        <begin position="77"/>
        <end position="89"/>
    </location>
</feature>
<proteinExistence type="predicted"/>
<gene>
    <name evidence="4" type="ORF">CYJ79_03640</name>
    <name evidence="2" type="ORF">F1C09_04665</name>
    <name evidence="3" type="ORF">HYQ56_0103</name>
</gene>
<accession>A0A2N5KZJ5</accession>
<protein>
    <recommendedName>
        <fullName evidence="7">AbrB family transcriptional regulator</fullName>
    </recommendedName>
</protein>
<dbReference type="EMBL" id="PKIW01000012">
    <property type="protein sequence ID" value="PLT11669.1"/>
    <property type="molecule type" value="Genomic_DNA"/>
</dbReference>
<evidence type="ECO:0000313" key="6">
    <source>
        <dbReference type="Proteomes" id="UP000324504"/>
    </source>
</evidence>
<evidence type="ECO:0008006" key="7">
    <source>
        <dbReference type="Google" id="ProtNLM"/>
    </source>
</evidence>
<reference evidence="4 5" key="1">
    <citation type="submission" date="2017-12" db="EMBL/GenBank/DDBJ databases">
        <title>Phylogenetic diversity of female urinary microbiome.</title>
        <authorList>
            <person name="Thomas-White K."/>
            <person name="Wolfe A.J."/>
        </authorList>
    </citation>
    <scope>NUCLEOTIDE SEQUENCE [LARGE SCALE GENOMIC DNA]</scope>
    <source>
        <strain evidence="4 5">UMB0085</strain>
    </source>
</reference>
<name>A0A2N5KZJ5_9LACO</name>
<reference evidence="3" key="3">
    <citation type="submission" date="2020-07" db="EMBL/GenBank/DDBJ databases">
        <title>Comparative genomics analyses of Lactobacillus crispatus isolated from different ecological niches.</title>
        <authorList>
            <person name="Mancino W."/>
            <person name="Mancabelli L."/>
            <person name="Lugli G.A."/>
            <person name="Milani C."/>
            <person name="Viappiani A."/>
            <person name="Anzalone R."/>
            <person name="Longhi G."/>
            <person name="Ventura M."/>
            <person name="Turroni F."/>
        </authorList>
    </citation>
    <scope>NUCLEOTIDE SEQUENCE</scope>
    <source>
        <strain evidence="3">LB65</strain>
    </source>
</reference>
<evidence type="ECO:0000313" key="3">
    <source>
        <dbReference type="EMBL" id="MBI1707126.1"/>
    </source>
</evidence>
<dbReference type="Proteomes" id="UP000324504">
    <property type="component" value="Unassembled WGS sequence"/>
</dbReference>
<sequence>MKDQILGTYTVRKTGNANSVTIPASTGFKKGDNVVLILKPNGNLEMKKEKTNFWDEVPKMSAQEKRLQIEDLGYDPLEQRPKGRERVEE</sequence>
<reference evidence="2 6" key="2">
    <citation type="submission" date="2019-09" db="EMBL/GenBank/DDBJ databases">
        <title>Comparative analysis of L. crispatus genomes revealed niche specific adaptation to different host and body sites.</title>
        <authorList>
            <person name="Pan M."/>
            <person name="Hidalgo-Cantabrana C."/>
            <person name="Barrangou R."/>
        </authorList>
    </citation>
    <scope>NUCLEOTIDE SEQUENCE [LARGE SCALE GENOMIC DNA]</scope>
    <source>
        <strain evidence="2 6">NCK2488</strain>
    </source>
</reference>
<evidence type="ECO:0000313" key="4">
    <source>
        <dbReference type="EMBL" id="PLT11669.1"/>
    </source>
</evidence>
<dbReference type="AlphaFoldDB" id="A0A2N5KZJ5"/>